<dbReference type="SMART" id="SM00729">
    <property type="entry name" value="Elp3"/>
    <property type="match status" value="1"/>
</dbReference>
<evidence type="ECO:0000313" key="15">
    <source>
        <dbReference type="Proteomes" id="UP001243195"/>
    </source>
</evidence>
<evidence type="ECO:0000256" key="2">
    <source>
        <dbReference type="ARBA" id="ARBA00022485"/>
    </source>
</evidence>
<keyword evidence="10 12" id="KW-0456">Lyase</keyword>
<dbReference type="NCBIfam" id="TIGR02666">
    <property type="entry name" value="moaA"/>
    <property type="match status" value="1"/>
</dbReference>
<dbReference type="Proteomes" id="UP001243195">
    <property type="component" value="Unassembled WGS sequence"/>
</dbReference>
<dbReference type="SFLD" id="SFLDG01383">
    <property type="entry name" value="cyclic_pyranopterin_phosphate"/>
    <property type="match status" value="1"/>
</dbReference>
<evidence type="ECO:0000256" key="12">
    <source>
        <dbReference type="HAMAP-Rule" id="MF_01225"/>
    </source>
</evidence>
<feature type="binding site" evidence="12">
    <location>
        <position position="190"/>
    </location>
    <ligand>
        <name>S-adenosyl-L-methionine</name>
        <dbReference type="ChEBI" id="CHEBI:59789"/>
    </ligand>
</feature>
<feature type="binding site" evidence="12">
    <location>
        <position position="95"/>
    </location>
    <ligand>
        <name>GTP</name>
        <dbReference type="ChEBI" id="CHEBI:37565"/>
    </ligand>
</feature>
<feature type="binding site" evidence="12">
    <location>
        <position position="269"/>
    </location>
    <ligand>
        <name>[4Fe-4S] cluster</name>
        <dbReference type="ChEBI" id="CHEBI:49883"/>
        <label>2</label>
        <note>4Fe-4S-substrate</note>
    </ligand>
</feature>
<gene>
    <name evidence="12 14" type="primary">moaA</name>
    <name evidence="14" type="ORF">RFH51_09240</name>
</gene>
<feature type="binding site" evidence="12">
    <location>
        <position position="14"/>
    </location>
    <ligand>
        <name>GTP</name>
        <dbReference type="ChEBI" id="CHEBI:37565"/>
    </ligand>
</feature>
<dbReference type="EMBL" id="JAVIDA010000010">
    <property type="protein sequence ID" value="MDQ9071641.1"/>
    <property type="molecule type" value="Genomic_DNA"/>
</dbReference>
<dbReference type="Pfam" id="PF06463">
    <property type="entry name" value="Mob_synth_C"/>
    <property type="match status" value="1"/>
</dbReference>
<feature type="binding site" evidence="12">
    <location>
        <position position="255"/>
    </location>
    <ligand>
        <name>[4Fe-4S] cluster</name>
        <dbReference type="ChEBI" id="CHEBI:49883"/>
        <label>2</label>
        <note>4Fe-4S-substrate</note>
    </ligand>
</feature>
<comment type="similarity">
    <text evidence="12">Belongs to the radical SAM superfamily. MoaA family.</text>
</comment>
<evidence type="ECO:0000256" key="7">
    <source>
        <dbReference type="ARBA" id="ARBA00023014"/>
    </source>
</evidence>
<keyword evidence="9 12" id="KW-0501">Molybdenum cofactor biosynthesis</keyword>
<feature type="domain" description="Radical SAM core" evidence="13">
    <location>
        <begin position="5"/>
        <end position="226"/>
    </location>
</feature>
<dbReference type="Gene3D" id="3.20.20.70">
    <property type="entry name" value="Aldolase class I"/>
    <property type="match status" value="1"/>
</dbReference>
<dbReference type="InterPro" id="IPR007197">
    <property type="entry name" value="rSAM"/>
</dbReference>
<keyword evidence="2 12" id="KW-0004">4Fe-4S</keyword>
<dbReference type="InterPro" id="IPR006638">
    <property type="entry name" value="Elp3/MiaA/NifB-like_rSAM"/>
</dbReference>
<dbReference type="NCBIfam" id="NF001199">
    <property type="entry name" value="PRK00164.2-1"/>
    <property type="match status" value="1"/>
</dbReference>
<sequence>MLIDTYGRKINYLRISVTDRCDLRCTYCIPKGFSEFEKPKHWLSFDEIERVVRQFAAMGTTHFRLTGGEPLLRKNIVELVHRLKRIDGVNDLSLSTNATQLAHYADDLYKAGLDRLNVSLDSLSQKGIQQISGYDAKQKILEGLEAAKEAGFKNIKINMVLLEGVNEDQIDNMVVFCMKNHFILRLIELMPMGETARKHHYINLQSVIKNIQYKYNLQPSKKTHGAGPARYWESLDGTFYLGYITPLSQHFCQTCNRIRMAVDGTLYMCLGDEHHFALAPILKSCASDEQLRQTIREAINLKPEQHDFIEKPLKIVRNMAKTGG</sequence>
<dbReference type="SFLD" id="SFLDG01067">
    <property type="entry name" value="SPASM/twitch_domain_containing"/>
    <property type="match status" value="1"/>
</dbReference>
<feature type="binding site" evidence="12">
    <location>
        <begin position="257"/>
        <end position="259"/>
    </location>
    <ligand>
        <name>GTP</name>
        <dbReference type="ChEBI" id="CHEBI:37565"/>
    </ligand>
</feature>
<comment type="pathway">
    <text evidence="12">Cofactor biosynthesis; molybdopterin biosynthesis.</text>
</comment>
<evidence type="ECO:0000256" key="6">
    <source>
        <dbReference type="ARBA" id="ARBA00023004"/>
    </source>
</evidence>
<keyword evidence="7 12" id="KW-0411">Iron-sulfur</keyword>
<dbReference type="PROSITE" id="PS51918">
    <property type="entry name" value="RADICAL_SAM"/>
    <property type="match status" value="1"/>
</dbReference>
<keyword evidence="6 12" id="KW-0408">Iron</keyword>
<dbReference type="GO" id="GO:0061799">
    <property type="term" value="F:cyclic pyranopterin monophosphate synthase activity"/>
    <property type="evidence" value="ECO:0007669"/>
    <property type="project" value="TreeGrafter"/>
</dbReference>
<dbReference type="SUPFAM" id="SSF102114">
    <property type="entry name" value="Radical SAM enzymes"/>
    <property type="match status" value="1"/>
</dbReference>
<evidence type="ECO:0000259" key="13">
    <source>
        <dbReference type="PROSITE" id="PS51918"/>
    </source>
</evidence>
<dbReference type="RefSeq" id="WP_308955966.1">
    <property type="nucleotide sequence ID" value="NZ_JAVICY010000008.1"/>
</dbReference>
<evidence type="ECO:0000256" key="10">
    <source>
        <dbReference type="ARBA" id="ARBA00023239"/>
    </source>
</evidence>
<comment type="cofactor">
    <cofactor evidence="12">
        <name>[4Fe-4S] cluster</name>
        <dbReference type="ChEBI" id="CHEBI:49883"/>
    </cofactor>
    <text evidence="12">Binds 2 [4Fe-4S] clusters. Binds 1 [4Fe-4S] cluster coordinated with 3 cysteines and an exchangeable S-adenosyl-L-methionine and 1 [4Fe-4S] cluster coordinated with 3 cysteines and the GTP-derived substrate.</text>
</comment>
<evidence type="ECO:0000313" key="14">
    <source>
        <dbReference type="EMBL" id="MDQ9071641.1"/>
    </source>
</evidence>
<comment type="subunit">
    <text evidence="12">Monomer and homodimer.</text>
</comment>
<feature type="binding site" evidence="12">
    <location>
        <position position="28"/>
    </location>
    <ligand>
        <name>[4Fe-4S] cluster</name>
        <dbReference type="ChEBI" id="CHEBI:49883"/>
        <label>1</label>
        <note>4Fe-4S-S-AdoMet</note>
    </ligand>
</feature>
<evidence type="ECO:0000256" key="11">
    <source>
        <dbReference type="ARBA" id="ARBA00048697"/>
    </source>
</evidence>
<dbReference type="GO" id="GO:1904047">
    <property type="term" value="F:S-adenosyl-L-methionine binding"/>
    <property type="evidence" value="ECO:0007669"/>
    <property type="project" value="UniProtKB-UniRule"/>
</dbReference>
<dbReference type="GO" id="GO:0006777">
    <property type="term" value="P:Mo-molybdopterin cofactor biosynthetic process"/>
    <property type="evidence" value="ECO:0007669"/>
    <property type="project" value="UniProtKB-UniRule"/>
</dbReference>
<organism evidence="14 15">
    <name type="scientific">Acinetobacter gerneri</name>
    <dbReference type="NCBI Taxonomy" id="202952"/>
    <lineage>
        <taxon>Bacteria</taxon>
        <taxon>Pseudomonadati</taxon>
        <taxon>Pseudomonadota</taxon>
        <taxon>Gammaproteobacteria</taxon>
        <taxon>Moraxellales</taxon>
        <taxon>Moraxellaceae</taxon>
        <taxon>Acinetobacter</taxon>
    </lineage>
</organism>
<feature type="binding site" evidence="12">
    <location>
        <position position="27"/>
    </location>
    <ligand>
        <name>S-adenosyl-L-methionine</name>
        <dbReference type="ChEBI" id="CHEBI:59789"/>
    </ligand>
</feature>
<dbReference type="GO" id="GO:0051539">
    <property type="term" value="F:4 iron, 4 sulfur cluster binding"/>
    <property type="evidence" value="ECO:0007669"/>
    <property type="project" value="UniProtKB-UniRule"/>
</dbReference>
<dbReference type="EC" id="4.1.99.22" evidence="1 12"/>
<dbReference type="HAMAP" id="MF_01225_B">
    <property type="entry name" value="MoaA_B"/>
    <property type="match status" value="1"/>
</dbReference>
<dbReference type="AlphaFoldDB" id="A0AAW8JK34"/>
<feature type="binding site" evidence="12">
    <location>
        <position position="68"/>
    </location>
    <ligand>
        <name>S-adenosyl-L-methionine</name>
        <dbReference type="ChEBI" id="CHEBI:59789"/>
    </ligand>
</feature>
<evidence type="ECO:0000256" key="9">
    <source>
        <dbReference type="ARBA" id="ARBA00023150"/>
    </source>
</evidence>
<dbReference type="GO" id="GO:0061798">
    <property type="term" value="F:GTP 3',8'-cyclase activity"/>
    <property type="evidence" value="ECO:0007669"/>
    <property type="project" value="UniProtKB-UniRule"/>
</dbReference>
<dbReference type="InterPro" id="IPR000385">
    <property type="entry name" value="MoaA_NifB_PqqE_Fe-S-bd_CS"/>
</dbReference>
<keyword evidence="5 12" id="KW-0547">Nucleotide-binding</keyword>
<feature type="binding site" evidence="12">
    <location>
        <position position="64"/>
    </location>
    <ligand>
        <name>GTP</name>
        <dbReference type="ChEBI" id="CHEBI:37565"/>
    </ligand>
</feature>
<evidence type="ECO:0000256" key="1">
    <source>
        <dbReference type="ARBA" id="ARBA00012167"/>
    </source>
</evidence>
<feature type="binding site" evidence="12">
    <location>
        <position position="21"/>
    </location>
    <ligand>
        <name>[4Fe-4S] cluster</name>
        <dbReference type="ChEBI" id="CHEBI:49883"/>
        <label>1</label>
        <note>4Fe-4S-S-AdoMet</note>
    </ligand>
</feature>
<dbReference type="CDD" id="cd01335">
    <property type="entry name" value="Radical_SAM"/>
    <property type="match status" value="1"/>
</dbReference>
<protein>
    <recommendedName>
        <fullName evidence="1 12">GTP 3',8-cyclase</fullName>
        <ecNumber evidence="1 12">4.1.99.22</ecNumber>
    </recommendedName>
    <alternativeName>
        <fullName evidence="12">Molybdenum cofactor biosynthesis protein A</fullName>
    </alternativeName>
</protein>
<proteinExistence type="inferred from homology"/>
<comment type="function">
    <text evidence="12">Catalyzes the cyclization of GTP to (8S)-3',8-cyclo-7,8-dihydroguanosine 5'-triphosphate.</text>
</comment>
<keyword evidence="4 12" id="KW-0479">Metal-binding</keyword>
<dbReference type="InterPro" id="IPR013785">
    <property type="entry name" value="Aldolase_TIM"/>
</dbReference>
<evidence type="ECO:0000256" key="4">
    <source>
        <dbReference type="ARBA" id="ARBA00022723"/>
    </source>
</evidence>
<comment type="caution">
    <text evidence="14">The sequence shown here is derived from an EMBL/GenBank/DDBJ whole genome shotgun (WGS) entry which is preliminary data.</text>
</comment>
<dbReference type="InterPro" id="IPR040064">
    <property type="entry name" value="MoaA-like"/>
</dbReference>
<dbReference type="GO" id="GO:0046872">
    <property type="term" value="F:metal ion binding"/>
    <property type="evidence" value="ECO:0007669"/>
    <property type="project" value="UniProtKB-KW"/>
</dbReference>
<feature type="binding site" evidence="12">
    <location>
        <position position="25"/>
    </location>
    <ligand>
        <name>[4Fe-4S] cluster</name>
        <dbReference type="ChEBI" id="CHEBI:49883"/>
        <label>1</label>
        <note>4Fe-4S-S-AdoMet</note>
    </ligand>
</feature>
<feature type="binding site" evidence="12">
    <location>
        <position position="156"/>
    </location>
    <ligand>
        <name>GTP</name>
        <dbReference type="ChEBI" id="CHEBI:37565"/>
    </ligand>
</feature>
<dbReference type="PANTHER" id="PTHR22960">
    <property type="entry name" value="MOLYBDOPTERIN COFACTOR SYNTHESIS PROTEIN A"/>
    <property type="match status" value="1"/>
</dbReference>
<dbReference type="Pfam" id="PF04055">
    <property type="entry name" value="Radical_SAM"/>
    <property type="match status" value="1"/>
</dbReference>
<dbReference type="SFLD" id="SFLDG01386">
    <property type="entry name" value="main_SPASM_domain-containing"/>
    <property type="match status" value="1"/>
</dbReference>
<feature type="binding site" evidence="12">
    <location>
        <position position="119"/>
    </location>
    <ligand>
        <name>S-adenosyl-L-methionine</name>
        <dbReference type="ChEBI" id="CHEBI:59789"/>
    </ligand>
</feature>
<dbReference type="InterPro" id="IPR050105">
    <property type="entry name" value="MoCo_biosynth_MoaA/MoaC"/>
</dbReference>
<feature type="binding site" evidence="12">
    <location>
        <position position="252"/>
    </location>
    <ligand>
        <name>[4Fe-4S] cluster</name>
        <dbReference type="ChEBI" id="CHEBI:49883"/>
        <label>2</label>
        <note>4Fe-4S-substrate</note>
    </ligand>
</feature>
<dbReference type="InterPro" id="IPR013483">
    <property type="entry name" value="MoaA"/>
</dbReference>
<comment type="catalytic activity">
    <reaction evidence="11 12">
        <text>GTP + AH2 + S-adenosyl-L-methionine = (8S)-3',8-cyclo-7,8-dihydroguanosine 5'-triphosphate + 5'-deoxyadenosine + L-methionine + A + H(+)</text>
        <dbReference type="Rhea" id="RHEA:49576"/>
        <dbReference type="ChEBI" id="CHEBI:13193"/>
        <dbReference type="ChEBI" id="CHEBI:15378"/>
        <dbReference type="ChEBI" id="CHEBI:17319"/>
        <dbReference type="ChEBI" id="CHEBI:17499"/>
        <dbReference type="ChEBI" id="CHEBI:37565"/>
        <dbReference type="ChEBI" id="CHEBI:57844"/>
        <dbReference type="ChEBI" id="CHEBI:59789"/>
        <dbReference type="ChEBI" id="CHEBI:131766"/>
        <dbReference type="EC" id="4.1.99.22"/>
    </reaction>
</comment>
<keyword evidence="8 12" id="KW-0342">GTP-binding</keyword>
<dbReference type="InterPro" id="IPR010505">
    <property type="entry name" value="MoaA_twitch"/>
</dbReference>
<dbReference type="GO" id="GO:0005525">
    <property type="term" value="F:GTP binding"/>
    <property type="evidence" value="ECO:0007669"/>
    <property type="project" value="UniProtKB-UniRule"/>
</dbReference>
<keyword evidence="3 12" id="KW-0949">S-adenosyl-L-methionine</keyword>
<dbReference type="InterPro" id="IPR058240">
    <property type="entry name" value="rSAM_sf"/>
</dbReference>
<evidence type="ECO:0000256" key="8">
    <source>
        <dbReference type="ARBA" id="ARBA00023134"/>
    </source>
</evidence>
<reference evidence="14" key="1">
    <citation type="submission" date="2023-08" db="EMBL/GenBank/DDBJ databases">
        <title>Emergence of clinically-relevant ST2 carbapenem-resistant Acinetobacter baumannii strains in hospital sewages in Zhejiang, East of China.</title>
        <authorList>
            <person name="Kaichao C."/>
            <person name="Zhang R."/>
        </authorList>
    </citation>
    <scope>NUCLEOTIDE SEQUENCE</scope>
    <source>
        <strain evidence="14">M-SY-60</strain>
    </source>
</reference>
<dbReference type="PROSITE" id="PS01305">
    <property type="entry name" value="MOAA_NIFB_PQQE"/>
    <property type="match status" value="1"/>
</dbReference>
<dbReference type="PANTHER" id="PTHR22960:SF0">
    <property type="entry name" value="MOLYBDENUM COFACTOR BIOSYNTHESIS PROTEIN 1"/>
    <property type="match status" value="1"/>
</dbReference>
<dbReference type="CDD" id="cd21117">
    <property type="entry name" value="Twitch_MoaA"/>
    <property type="match status" value="1"/>
</dbReference>
<accession>A0AAW8JK34</accession>
<name>A0AAW8JK34_9GAMM</name>
<evidence type="ECO:0000256" key="3">
    <source>
        <dbReference type="ARBA" id="ARBA00022691"/>
    </source>
</evidence>
<evidence type="ECO:0000256" key="5">
    <source>
        <dbReference type="ARBA" id="ARBA00022741"/>
    </source>
</evidence>
<dbReference type="SFLD" id="SFLDS00029">
    <property type="entry name" value="Radical_SAM"/>
    <property type="match status" value="1"/>
</dbReference>